<keyword evidence="3" id="KW-0169">Cobalamin biosynthesis</keyword>
<dbReference type="InterPro" id="IPR014777">
    <property type="entry name" value="4pyrrole_Mease_sub1"/>
</dbReference>
<accession>A0AA41ZK83</accession>
<evidence type="ECO:0000256" key="5">
    <source>
        <dbReference type="ARBA" id="ARBA00022679"/>
    </source>
</evidence>
<dbReference type="NCBIfam" id="TIGR01467">
    <property type="entry name" value="cobI_cbiL"/>
    <property type="match status" value="1"/>
</dbReference>
<dbReference type="PANTHER" id="PTHR43467:SF2">
    <property type="entry name" value="COBALT-PRECORRIN-2 C(20)-METHYLTRANSFERASE"/>
    <property type="match status" value="1"/>
</dbReference>
<comment type="caution">
    <text evidence="9">The sequence shown here is derived from an EMBL/GenBank/DDBJ whole genome shotgun (WGS) entry which is preliminary data.</text>
</comment>
<keyword evidence="10" id="KW-1185">Reference proteome</keyword>
<evidence type="ECO:0000313" key="10">
    <source>
        <dbReference type="Proteomes" id="UP001165678"/>
    </source>
</evidence>
<dbReference type="EMBL" id="JAPIVE010000001">
    <property type="protein sequence ID" value="MCX2523183.1"/>
    <property type="molecule type" value="Genomic_DNA"/>
</dbReference>
<dbReference type="GO" id="GO:0030788">
    <property type="term" value="F:precorrin-2 C20-methyltransferase activity"/>
    <property type="evidence" value="ECO:0007669"/>
    <property type="project" value="UniProtKB-EC"/>
</dbReference>
<sequence length="238" mass="26186">MSATFYGIGVGPGDPELMTLKAHRVLQRVDVVCYITNAKGYSLAADIARDSLPATRRQRHLTVQIDMSHDRTTIDIIYERTAGEIRRALENGQDVAFLCEGDPLFFGSFAYLLARLADDFPCETIPGISSLHAASAATGLPLTMLGEHLAIISARDDDDRLRQALDTFDTLVIMKGGRKRHTITAAIAAAGRLNEGYYLEHLSTPRQALYPDLTRLPEGPGPYFSLFVVSRRHRGGAR</sequence>
<dbReference type="InterPro" id="IPR006364">
    <property type="entry name" value="CobI/CbiL/CobIJ_dom"/>
</dbReference>
<comment type="pathway">
    <text evidence="1">Cofactor biosynthesis; adenosylcobalamin biosynthesis.</text>
</comment>
<dbReference type="CDD" id="cd11645">
    <property type="entry name" value="Precorrin_2_C20_MT"/>
    <property type="match status" value="1"/>
</dbReference>
<feature type="domain" description="Tetrapyrrole methylase" evidence="8">
    <location>
        <begin position="4"/>
        <end position="211"/>
    </location>
</feature>
<dbReference type="AlphaFoldDB" id="A0AA41ZK83"/>
<dbReference type="Proteomes" id="UP001165678">
    <property type="component" value="Unassembled WGS sequence"/>
</dbReference>
<dbReference type="InterPro" id="IPR014776">
    <property type="entry name" value="4pyrrole_Mease_sub2"/>
</dbReference>
<dbReference type="Pfam" id="PF00590">
    <property type="entry name" value="TP_methylase"/>
    <property type="match status" value="1"/>
</dbReference>
<dbReference type="GO" id="GO:0009236">
    <property type="term" value="P:cobalamin biosynthetic process"/>
    <property type="evidence" value="ECO:0007669"/>
    <property type="project" value="UniProtKB-UniRule"/>
</dbReference>
<organism evidence="9 10">
    <name type="scientific">Larsenimonas rhizosphaerae</name>
    <dbReference type="NCBI Taxonomy" id="2944682"/>
    <lineage>
        <taxon>Bacteria</taxon>
        <taxon>Pseudomonadati</taxon>
        <taxon>Pseudomonadota</taxon>
        <taxon>Gammaproteobacteria</taxon>
        <taxon>Oceanospirillales</taxon>
        <taxon>Halomonadaceae</taxon>
        <taxon>Larsenimonas</taxon>
    </lineage>
</organism>
<evidence type="ECO:0000256" key="3">
    <source>
        <dbReference type="ARBA" id="ARBA00022573"/>
    </source>
</evidence>
<dbReference type="EC" id="2.1.1.130" evidence="9"/>
<dbReference type="RefSeq" id="WP_250936516.1">
    <property type="nucleotide sequence ID" value="NZ_JAMLJK010000001.1"/>
</dbReference>
<dbReference type="InterPro" id="IPR012382">
    <property type="entry name" value="CobI/CbiL"/>
</dbReference>
<dbReference type="PIRSF" id="PIRSF036427">
    <property type="entry name" value="Precrrn-2_mtase"/>
    <property type="match status" value="1"/>
</dbReference>
<dbReference type="SUPFAM" id="SSF53790">
    <property type="entry name" value="Tetrapyrrole methylase"/>
    <property type="match status" value="1"/>
</dbReference>
<dbReference type="InterPro" id="IPR000878">
    <property type="entry name" value="4pyrrol_Mease"/>
</dbReference>
<evidence type="ECO:0000256" key="2">
    <source>
        <dbReference type="ARBA" id="ARBA00005879"/>
    </source>
</evidence>
<evidence type="ECO:0000256" key="7">
    <source>
        <dbReference type="PIRNR" id="PIRNR036427"/>
    </source>
</evidence>
<evidence type="ECO:0000256" key="6">
    <source>
        <dbReference type="ARBA" id="ARBA00022691"/>
    </source>
</evidence>
<evidence type="ECO:0000313" key="9">
    <source>
        <dbReference type="EMBL" id="MCX2523183.1"/>
    </source>
</evidence>
<name>A0AA41ZK83_9GAMM</name>
<dbReference type="InterPro" id="IPR035996">
    <property type="entry name" value="4pyrrol_Methylase_sf"/>
</dbReference>
<dbReference type="Gene3D" id="3.40.1010.10">
    <property type="entry name" value="Cobalt-precorrin-4 Transmethylase, Domain 1"/>
    <property type="match status" value="1"/>
</dbReference>
<proteinExistence type="inferred from homology"/>
<evidence type="ECO:0000259" key="8">
    <source>
        <dbReference type="Pfam" id="PF00590"/>
    </source>
</evidence>
<dbReference type="Gene3D" id="3.30.950.10">
    <property type="entry name" value="Methyltransferase, Cobalt-precorrin-4 Transmethylase, Domain 2"/>
    <property type="match status" value="1"/>
</dbReference>
<dbReference type="GO" id="GO:0032259">
    <property type="term" value="P:methylation"/>
    <property type="evidence" value="ECO:0007669"/>
    <property type="project" value="UniProtKB-KW"/>
</dbReference>
<comment type="similarity">
    <text evidence="2 7">Belongs to the precorrin methyltransferase family.</text>
</comment>
<reference evidence="9" key="1">
    <citation type="submission" date="2022-11" db="EMBL/GenBank/DDBJ databases">
        <title>Larsenimonas rhizosphaerae sp. nov., isolated from a tidal mudflat.</title>
        <authorList>
            <person name="Lee S.D."/>
            <person name="Kim I.S."/>
        </authorList>
    </citation>
    <scope>NUCLEOTIDE SEQUENCE</scope>
    <source>
        <strain evidence="9">GH2-1</strain>
    </source>
</reference>
<dbReference type="PANTHER" id="PTHR43467">
    <property type="entry name" value="COBALT-PRECORRIN-2 C(20)-METHYLTRANSFERASE"/>
    <property type="match status" value="1"/>
</dbReference>
<evidence type="ECO:0000256" key="4">
    <source>
        <dbReference type="ARBA" id="ARBA00022603"/>
    </source>
</evidence>
<protein>
    <submittedName>
        <fullName evidence="9">Precorrin-2 C(20)-methyltransferase</fullName>
        <ecNumber evidence="9">2.1.1.130</ecNumber>
    </submittedName>
</protein>
<gene>
    <name evidence="9" type="primary">cobI</name>
    <name evidence="9" type="ORF">OQ287_02925</name>
</gene>
<keyword evidence="6" id="KW-0949">S-adenosyl-L-methionine</keyword>
<keyword evidence="4 9" id="KW-0489">Methyltransferase</keyword>
<evidence type="ECO:0000256" key="1">
    <source>
        <dbReference type="ARBA" id="ARBA00004953"/>
    </source>
</evidence>
<keyword evidence="5 9" id="KW-0808">Transferase</keyword>